<evidence type="ECO:0000256" key="1">
    <source>
        <dbReference type="SAM" id="SignalP"/>
    </source>
</evidence>
<keyword evidence="1" id="KW-0732">Signal</keyword>
<dbReference type="Gene3D" id="1.10.606.20">
    <property type="match status" value="1"/>
</dbReference>
<gene>
    <name evidence="2" type="ORF">EI97DRAFT_436744</name>
</gene>
<feature type="chain" id="PRO_5025495095" evidence="1">
    <location>
        <begin position="21"/>
        <end position="304"/>
    </location>
</feature>
<dbReference type="Proteomes" id="UP000800097">
    <property type="component" value="Unassembled WGS sequence"/>
</dbReference>
<dbReference type="PANTHER" id="PTHR34599">
    <property type="entry name" value="PEROXIDASE-RELATED"/>
    <property type="match status" value="1"/>
</dbReference>
<dbReference type="EMBL" id="ML986518">
    <property type="protein sequence ID" value="KAF2272657.1"/>
    <property type="molecule type" value="Genomic_DNA"/>
</dbReference>
<accession>A0A6A6J8S3</accession>
<dbReference type="RefSeq" id="XP_033650196.1">
    <property type="nucleotide sequence ID" value="XM_033799193.1"/>
</dbReference>
<dbReference type="GeneID" id="54552368"/>
<protein>
    <submittedName>
        <fullName evidence="2">Uncharacterized protein</fullName>
    </submittedName>
</protein>
<dbReference type="OrthoDB" id="9997027at2759"/>
<dbReference type="InterPro" id="IPR036938">
    <property type="entry name" value="PAP2/HPO_sf"/>
</dbReference>
<name>A0A6A6J8S3_WESOR</name>
<evidence type="ECO:0000313" key="3">
    <source>
        <dbReference type="Proteomes" id="UP000800097"/>
    </source>
</evidence>
<dbReference type="PANTHER" id="PTHR34599:SF1">
    <property type="entry name" value="PHOSPHATIDIC ACID PHOSPHATASE TYPE 2_HALOPEROXIDASE DOMAIN-CONTAINING PROTEIN"/>
    <property type="match status" value="1"/>
</dbReference>
<evidence type="ECO:0000313" key="2">
    <source>
        <dbReference type="EMBL" id="KAF2272657.1"/>
    </source>
</evidence>
<feature type="signal peptide" evidence="1">
    <location>
        <begin position="1"/>
        <end position="20"/>
    </location>
</feature>
<proteinExistence type="predicted"/>
<organism evidence="2 3">
    <name type="scientific">Westerdykella ornata</name>
    <dbReference type="NCBI Taxonomy" id="318751"/>
    <lineage>
        <taxon>Eukaryota</taxon>
        <taxon>Fungi</taxon>
        <taxon>Dikarya</taxon>
        <taxon>Ascomycota</taxon>
        <taxon>Pezizomycotina</taxon>
        <taxon>Dothideomycetes</taxon>
        <taxon>Pleosporomycetidae</taxon>
        <taxon>Pleosporales</taxon>
        <taxon>Sporormiaceae</taxon>
        <taxon>Westerdykella</taxon>
    </lineage>
</organism>
<dbReference type="InterPro" id="IPR052559">
    <property type="entry name" value="V-haloperoxidase"/>
</dbReference>
<dbReference type="SUPFAM" id="SSF48317">
    <property type="entry name" value="Acid phosphatase/Vanadium-dependent haloperoxidase"/>
    <property type="match status" value="1"/>
</dbReference>
<sequence length="304" mass="32767">MKVSIAAAALAAGFVPGVYAAYEGDIVQYWALQGNLLTNGTIIGGIASPPSAWAQAVVHAAIYHAATETKTKSLAFQQLAVSHAAHNALTWVFHGTRNYNPTDAALRQVLGPIGIAANSSNAAAARDICRKAARTVLVARADDGINDFVDYIVQPPAPGVYQPTPGGNPLPDTPQAPLIKLFGGVGDVKQFQVSPPPKPNSPEYEKHVERVRNVGARNSTTRTKHETETAYFWRESSVTQWTRIANAVVGDRWKADVSQAARFYAQFYYALANAAIASFHVKYVPKLSQLFLSCNDALELPESH</sequence>
<keyword evidence="3" id="KW-1185">Reference proteome</keyword>
<reference evidence="2" key="1">
    <citation type="journal article" date="2020" name="Stud. Mycol.">
        <title>101 Dothideomycetes genomes: a test case for predicting lifestyles and emergence of pathogens.</title>
        <authorList>
            <person name="Haridas S."/>
            <person name="Albert R."/>
            <person name="Binder M."/>
            <person name="Bloem J."/>
            <person name="Labutti K."/>
            <person name="Salamov A."/>
            <person name="Andreopoulos B."/>
            <person name="Baker S."/>
            <person name="Barry K."/>
            <person name="Bills G."/>
            <person name="Bluhm B."/>
            <person name="Cannon C."/>
            <person name="Castanera R."/>
            <person name="Culley D."/>
            <person name="Daum C."/>
            <person name="Ezra D."/>
            <person name="Gonzalez J."/>
            <person name="Henrissat B."/>
            <person name="Kuo A."/>
            <person name="Liang C."/>
            <person name="Lipzen A."/>
            <person name="Lutzoni F."/>
            <person name="Magnuson J."/>
            <person name="Mondo S."/>
            <person name="Nolan M."/>
            <person name="Ohm R."/>
            <person name="Pangilinan J."/>
            <person name="Park H.-J."/>
            <person name="Ramirez L."/>
            <person name="Alfaro M."/>
            <person name="Sun H."/>
            <person name="Tritt A."/>
            <person name="Yoshinaga Y."/>
            <person name="Zwiers L.-H."/>
            <person name="Turgeon B."/>
            <person name="Goodwin S."/>
            <person name="Spatafora J."/>
            <person name="Crous P."/>
            <person name="Grigoriev I."/>
        </authorList>
    </citation>
    <scope>NUCLEOTIDE SEQUENCE</scope>
    <source>
        <strain evidence="2">CBS 379.55</strain>
    </source>
</reference>
<dbReference type="AlphaFoldDB" id="A0A6A6J8S3"/>